<dbReference type="EMBL" id="CP040896">
    <property type="protein sequence ID" value="QDA62290.1"/>
    <property type="molecule type" value="Genomic_DNA"/>
</dbReference>
<name>A0A5B8A4Q2_9BACT</name>
<evidence type="ECO:0000256" key="8">
    <source>
        <dbReference type="ARBA" id="ARBA00030803"/>
    </source>
</evidence>
<dbReference type="GO" id="GO:0006417">
    <property type="term" value="P:regulation of translation"/>
    <property type="evidence" value="ECO:0007669"/>
    <property type="project" value="TreeGrafter"/>
</dbReference>
<evidence type="ECO:0000256" key="2">
    <source>
        <dbReference type="ARBA" id="ARBA00004236"/>
    </source>
</evidence>
<protein>
    <recommendedName>
        <fullName evidence="8">Regulator of SigK</fullName>
    </recommendedName>
    <alternativeName>
        <fullName evidence="7">Sigma-K anti-sigma factor RskA</fullName>
    </alternativeName>
</protein>
<dbReference type="RefSeq" id="WP_139517521.1">
    <property type="nucleotide sequence ID" value="NZ_CP040896.1"/>
</dbReference>
<reference evidence="11 12" key="1">
    <citation type="submission" date="2019-06" db="EMBL/GenBank/DDBJ databases">
        <authorList>
            <person name="Srinivasan S."/>
        </authorList>
    </citation>
    <scope>NUCLEOTIDE SEQUENCE [LARGE SCALE GENOMIC DNA]</scope>
    <source>
        <strain evidence="11 12">17J68-5</strain>
    </source>
</reference>
<evidence type="ECO:0000259" key="10">
    <source>
        <dbReference type="Pfam" id="PF10099"/>
    </source>
</evidence>
<dbReference type="Pfam" id="PF10099">
    <property type="entry name" value="RskA_C"/>
    <property type="match status" value="1"/>
</dbReference>
<dbReference type="KEGG" id="hyj:FHG12_20270"/>
<evidence type="ECO:0000256" key="4">
    <source>
        <dbReference type="ARBA" id="ARBA00022692"/>
    </source>
</evidence>
<dbReference type="OrthoDB" id="1420916at2"/>
<feature type="domain" description="Anti-sigma K factor RskA C-terminal" evidence="10">
    <location>
        <begin position="125"/>
        <end position="286"/>
    </location>
</feature>
<dbReference type="Gene3D" id="1.10.10.1320">
    <property type="entry name" value="Anti-sigma factor, zinc-finger domain"/>
    <property type="match status" value="1"/>
</dbReference>
<dbReference type="AlphaFoldDB" id="A0A5B8A4Q2"/>
<keyword evidence="12" id="KW-1185">Reference proteome</keyword>
<dbReference type="GO" id="GO:0005886">
    <property type="term" value="C:plasma membrane"/>
    <property type="evidence" value="ECO:0007669"/>
    <property type="project" value="UniProtKB-SubCell"/>
</dbReference>
<keyword evidence="5 9" id="KW-1133">Transmembrane helix</keyword>
<comment type="subcellular location">
    <subcellularLocation>
        <location evidence="2">Cell membrane</location>
    </subcellularLocation>
    <subcellularLocation>
        <location evidence="1">Membrane</location>
        <topology evidence="1">Single-pass membrane protein</topology>
    </subcellularLocation>
</comment>
<evidence type="ECO:0000313" key="11">
    <source>
        <dbReference type="EMBL" id="QDA62290.1"/>
    </source>
</evidence>
<keyword evidence="3" id="KW-1003">Cell membrane</keyword>
<dbReference type="PANTHER" id="PTHR37461:SF1">
    <property type="entry name" value="ANTI-SIGMA-K FACTOR RSKA"/>
    <property type="match status" value="1"/>
</dbReference>
<evidence type="ECO:0000256" key="6">
    <source>
        <dbReference type="ARBA" id="ARBA00023136"/>
    </source>
</evidence>
<keyword evidence="4 9" id="KW-0812">Transmembrane</keyword>
<evidence type="ECO:0000256" key="3">
    <source>
        <dbReference type="ARBA" id="ARBA00022475"/>
    </source>
</evidence>
<dbReference type="InterPro" id="IPR051474">
    <property type="entry name" value="Anti-sigma-K/W_factor"/>
</dbReference>
<dbReference type="PANTHER" id="PTHR37461">
    <property type="entry name" value="ANTI-SIGMA-K FACTOR RSKA"/>
    <property type="match status" value="1"/>
</dbReference>
<gene>
    <name evidence="11" type="ORF">FHG12_20270</name>
</gene>
<feature type="transmembrane region" description="Helical" evidence="9">
    <location>
        <begin position="123"/>
        <end position="143"/>
    </location>
</feature>
<evidence type="ECO:0000256" key="1">
    <source>
        <dbReference type="ARBA" id="ARBA00004167"/>
    </source>
</evidence>
<evidence type="ECO:0000256" key="7">
    <source>
        <dbReference type="ARBA" id="ARBA00029829"/>
    </source>
</evidence>
<organism evidence="11 12">
    <name type="scientific">Hymenobacter jejuensis</name>
    <dbReference type="NCBI Taxonomy" id="2502781"/>
    <lineage>
        <taxon>Bacteria</taxon>
        <taxon>Pseudomonadati</taxon>
        <taxon>Bacteroidota</taxon>
        <taxon>Cytophagia</taxon>
        <taxon>Cytophagales</taxon>
        <taxon>Hymenobacteraceae</taxon>
        <taxon>Hymenobacter</taxon>
    </lineage>
</organism>
<dbReference type="Proteomes" id="UP000305398">
    <property type="component" value="Chromosome"/>
</dbReference>
<accession>A0A5B8A4Q2</accession>
<keyword evidence="6 9" id="KW-0472">Membrane</keyword>
<evidence type="ECO:0000313" key="12">
    <source>
        <dbReference type="Proteomes" id="UP000305398"/>
    </source>
</evidence>
<proteinExistence type="predicted"/>
<evidence type="ECO:0000256" key="9">
    <source>
        <dbReference type="SAM" id="Phobius"/>
    </source>
</evidence>
<dbReference type="InterPro" id="IPR018764">
    <property type="entry name" value="RskA_C"/>
</dbReference>
<evidence type="ECO:0000256" key="5">
    <source>
        <dbReference type="ARBA" id="ARBA00022989"/>
    </source>
</evidence>
<sequence length="294" mass="31483">MNIQEYIESGILEQYALGELSEAERADVERLAAEHPQIREELNVITDALGAYAQAHAQAPPAGMRERVLSGWQAAIKHDTGAPESQSAAAPQPQAAPVAESVVRQMPVNQEYTQEAPAARFNWMMAAAVVLLLLSAVGNLLLYTRWKEAESSLAIAQSEQARVASSVQAVQRTLGYRTQELAILRSDQFHSVTLAGMPVAPTARAKVLYNPATRKVYVDVHSLPTPPSGKQYQLWALDNGKPIDAGMLAAATAAGDSLQQMKDVASAQAFAMTVEEAGGSANPTMSTLTVMGKM</sequence>
<dbReference type="InterPro" id="IPR041916">
    <property type="entry name" value="Anti_sigma_zinc_sf"/>
</dbReference>
<dbReference type="GO" id="GO:0016989">
    <property type="term" value="F:sigma factor antagonist activity"/>
    <property type="evidence" value="ECO:0007669"/>
    <property type="project" value="TreeGrafter"/>
</dbReference>